<protein>
    <recommendedName>
        <fullName evidence="2">Polysaccharide chain length determinant N-terminal domain-containing protein</fullName>
    </recommendedName>
</protein>
<evidence type="ECO:0000313" key="1">
    <source>
        <dbReference type="EMBL" id="VAW35461.1"/>
    </source>
</evidence>
<gene>
    <name evidence="1" type="ORF">MNBD_CHLOROFLEXI01-4154</name>
</gene>
<organism evidence="1">
    <name type="scientific">hydrothermal vent metagenome</name>
    <dbReference type="NCBI Taxonomy" id="652676"/>
    <lineage>
        <taxon>unclassified sequences</taxon>
        <taxon>metagenomes</taxon>
        <taxon>ecological metagenomes</taxon>
    </lineage>
</organism>
<accession>A0A3B0UX24</accession>
<evidence type="ECO:0008006" key="2">
    <source>
        <dbReference type="Google" id="ProtNLM"/>
    </source>
</evidence>
<sequence length="224" mass="24272">MELRVFYSIFRRRWLLLLIPPLVVLLFSAVTYQPPPPPGFNVGVNFIVGQSPTSGADLADQERYYNWLGSEYIVNGLTDWAVSGNFKTAVSQQLAAEGIEVAPNSFAVSADNVRSRLQLFIQHGDADTLAKIMNAAIMVLTEQNTEALPQLGDDTAVLVLLDEPIVTPLPRSLGSLLNIPLRAAIAVAAGLGLALLAEYLDPTIRSRKEAEGMGFAILGEIPKK</sequence>
<reference evidence="1" key="1">
    <citation type="submission" date="2018-06" db="EMBL/GenBank/DDBJ databases">
        <authorList>
            <person name="Zhirakovskaya E."/>
        </authorList>
    </citation>
    <scope>NUCLEOTIDE SEQUENCE</scope>
</reference>
<proteinExistence type="predicted"/>
<name>A0A3B0UX24_9ZZZZ</name>
<dbReference type="AlphaFoldDB" id="A0A3B0UX24"/>
<dbReference type="EMBL" id="UOEU01000586">
    <property type="protein sequence ID" value="VAW35461.1"/>
    <property type="molecule type" value="Genomic_DNA"/>
</dbReference>